<reference evidence="2 3" key="1">
    <citation type="submission" date="2024-01" db="EMBL/GenBank/DDBJ databases">
        <title>The genomes of 5 underutilized Papilionoideae crops provide insights into root nodulation and disease resistance.</title>
        <authorList>
            <person name="Yuan L."/>
        </authorList>
    </citation>
    <scope>NUCLEOTIDE SEQUENCE [LARGE SCALE GENOMIC DNA]</scope>
    <source>
        <strain evidence="2">LY-2023</strain>
        <tissue evidence="2">Leaf</tissue>
    </source>
</reference>
<dbReference type="Proteomes" id="UP001359559">
    <property type="component" value="Unassembled WGS sequence"/>
</dbReference>
<name>A0AAN9FLD9_CLITE</name>
<feature type="region of interest" description="Disordered" evidence="1">
    <location>
        <begin position="62"/>
        <end position="81"/>
    </location>
</feature>
<sequence length="143" mass="15436">MHSSSIPLSPNEALPSLSASSKFFYPSSSRLDTLRSLCFWYHIGIGGTREWFDGGGEHVGDFGSDIGAETQQDEASECRSSEDFGKVIGRDEFGGYSGGKVSGNDVVDKGKEEEGCMAAILNKVMKVSSVVMEHAVTTFVLWL</sequence>
<accession>A0AAN9FLD9</accession>
<dbReference type="AlphaFoldDB" id="A0AAN9FLD9"/>
<dbReference type="EMBL" id="JAYKXN010000006">
    <property type="protein sequence ID" value="KAK7277804.1"/>
    <property type="molecule type" value="Genomic_DNA"/>
</dbReference>
<proteinExistence type="predicted"/>
<evidence type="ECO:0000313" key="2">
    <source>
        <dbReference type="EMBL" id="KAK7277804.1"/>
    </source>
</evidence>
<evidence type="ECO:0000313" key="3">
    <source>
        <dbReference type="Proteomes" id="UP001359559"/>
    </source>
</evidence>
<comment type="caution">
    <text evidence="2">The sequence shown here is derived from an EMBL/GenBank/DDBJ whole genome shotgun (WGS) entry which is preliminary data.</text>
</comment>
<organism evidence="2 3">
    <name type="scientific">Clitoria ternatea</name>
    <name type="common">Butterfly pea</name>
    <dbReference type="NCBI Taxonomy" id="43366"/>
    <lineage>
        <taxon>Eukaryota</taxon>
        <taxon>Viridiplantae</taxon>
        <taxon>Streptophyta</taxon>
        <taxon>Embryophyta</taxon>
        <taxon>Tracheophyta</taxon>
        <taxon>Spermatophyta</taxon>
        <taxon>Magnoliopsida</taxon>
        <taxon>eudicotyledons</taxon>
        <taxon>Gunneridae</taxon>
        <taxon>Pentapetalae</taxon>
        <taxon>rosids</taxon>
        <taxon>fabids</taxon>
        <taxon>Fabales</taxon>
        <taxon>Fabaceae</taxon>
        <taxon>Papilionoideae</taxon>
        <taxon>50 kb inversion clade</taxon>
        <taxon>NPAAA clade</taxon>
        <taxon>indigoferoid/millettioid clade</taxon>
        <taxon>Phaseoleae</taxon>
        <taxon>Clitoria</taxon>
    </lineage>
</organism>
<gene>
    <name evidence="2" type="ORF">RJT34_22821</name>
</gene>
<protein>
    <submittedName>
        <fullName evidence="2">Uncharacterized protein</fullName>
    </submittedName>
</protein>
<evidence type="ECO:0000256" key="1">
    <source>
        <dbReference type="SAM" id="MobiDB-lite"/>
    </source>
</evidence>
<keyword evidence="3" id="KW-1185">Reference proteome</keyword>